<evidence type="ECO:0000256" key="2">
    <source>
        <dbReference type="SAM" id="Phobius"/>
    </source>
</evidence>
<dbReference type="Pfam" id="PF13505">
    <property type="entry name" value="OMP_b-brl"/>
    <property type="match status" value="1"/>
</dbReference>
<name>X1DQC1_9ZZZZ</name>
<proteinExistence type="predicted"/>
<reference evidence="4" key="1">
    <citation type="journal article" date="2014" name="Front. Microbiol.">
        <title>High frequency of phylogenetically diverse reductive dehalogenase-homologous genes in deep subseafloor sedimentary metagenomes.</title>
        <authorList>
            <person name="Kawai M."/>
            <person name="Futagami T."/>
            <person name="Toyoda A."/>
            <person name="Takaki Y."/>
            <person name="Nishi S."/>
            <person name="Hori S."/>
            <person name="Arai W."/>
            <person name="Tsubouchi T."/>
            <person name="Morono Y."/>
            <person name="Uchiyama I."/>
            <person name="Ito T."/>
            <person name="Fujiyama A."/>
            <person name="Inagaki F."/>
            <person name="Takami H."/>
        </authorList>
    </citation>
    <scope>NUCLEOTIDE SEQUENCE</scope>
    <source>
        <strain evidence="4">Expedition CK06-06</strain>
    </source>
</reference>
<dbReference type="InterPro" id="IPR011250">
    <property type="entry name" value="OMP/PagP_B-barrel"/>
</dbReference>
<keyword evidence="2" id="KW-0812">Transmembrane</keyword>
<feature type="domain" description="Outer membrane protein beta-barrel" evidence="3">
    <location>
        <begin position="27"/>
        <end position="100"/>
    </location>
</feature>
<organism evidence="4">
    <name type="scientific">marine sediment metagenome</name>
    <dbReference type="NCBI Taxonomy" id="412755"/>
    <lineage>
        <taxon>unclassified sequences</taxon>
        <taxon>metagenomes</taxon>
        <taxon>ecological metagenomes</taxon>
    </lineage>
</organism>
<dbReference type="Gene3D" id="2.40.160.20">
    <property type="match status" value="1"/>
</dbReference>
<sequence length="102" mass="11541">MAYSIKYNPVFYTAGLSFHLFLPILILHPYLTVGYGYYSADIFDVAKGTDRGFNLGLGLELQLGKSFSLLAEGKYHYAKLNIDEEELKISDYTIAGGFNFYF</sequence>
<dbReference type="InterPro" id="IPR027385">
    <property type="entry name" value="Beta-barrel_OMP"/>
</dbReference>
<protein>
    <recommendedName>
        <fullName evidence="3">Outer membrane protein beta-barrel domain-containing protein</fullName>
    </recommendedName>
</protein>
<dbReference type="EMBL" id="BART01033726">
    <property type="protein sequence ID" value="GAH10435.1"/>
    <property type="molecule type" value="Genomic_DNA"/>
</dbReference>
<dbReference type="AlphaFoldDB" id="X1DQC1"/>
<keyword evidence="1" id="KW-0732">Signal</keyword>
<accession>X1DQC1</accession>
<evidence type="ECO:0000259" key="3">
    <source>
        <dbReference type="Pfam" id="PF13505"/>
    </source>
</evidence>
<evidence type="ECO:0000313" key="4">
    <source>
        <dbReference type="EMBL" id="GAH10435.1"/>
    </source>
</evidence>
<dbReference type="SUPFAM" id="SSF56925">
    <property type="entry name" value="OMPA-like"/>
    <property type="match status" value="1"/>
</dbReference>
<feature type="transmembrane region" description="Helical" evidence="2">
    <location>
        <begin position="20"/>
        <end position="38"/>
    </location>
</feature>
<gene>
    <name evidence="4" type="ORF">S01H4_57852</name>
</gene>
<comment type="caution">
    <text evidence="4">The sequence shown here is derived from an EMBL/GenBank/DDBJ whole genome shotgun (WGS) entry which is preliminary data.</text>
</comment>
<keyword evidence="2" id="KW-0472">Membrane</keyword>
<keyword evidence="2" id="KW-1133">Transmembrane helix</keyword>
<evidence type="ECO:0000256" key="1">
    <source>
        <dbReference type="ARBA" id="ARBA00022729"/>
    </source>
</evidence>